<dbReference type="AlphaFoldDB" id="W9CD25"/>
<sequence>MRAENITKHEFETIVAIERSCSGISLLGCFFIIITFLSTTAFRKPINRLVFYASLGNIFTNLATLISRSALSNPNDQRFLPADAYWTLAMACNVMFAFFFHYDVVELRQLEKWYIIMCYGVPFIPAFVFCFVTTPKKGHIYGSAISWCWVDSKWSGWRIWSFYLPVWITIAFTIMIYTIAGKKIYDKRQELIRANQRISPVAPPAPPSRKEKSSQAELLPITSTTDPNTPNSPTRPALPPADHSYTSARPNKQPNAALWAYAKVSLLFFLAMMITWIPSTANHSDLGLLYPVWGYRVDGDNIPYISFQIK</sequence>
<name>W9CD25_SCLBF</name>
<dbReference type="GO" id="GO:0004930">
    <property type="term" value="F:G protein-coupled receptor activity"/>
    <property type="evidence" value="ECO:0007669"/>
    <property type="project" value="TreeGrafter"/>
</dbReference>
<dbReference type="SUPFAM" id="SSF81321">
    <property type="entry name" value="Family A G protein-coupled receptor-like"/>
    <property type="match status" value="1"/>
</dbReference>
<keyword evidence="3 6" id="KW-1133">Transmembrane helix</keyword>
<keyword evidence="8" id="KW-1185">Reference proteome</keyword>
<dbReference type="PANTHER" id="PTHR23112:SF22">
    <property type="entry name" value="G-PROTEIN COUPLED RECEPTOR"/>
    <property type="match status" value="1"/>
</dbReference>
<feature type="transmembrane region" description="Helical" evidence="6">
    <location>
        <begin position="258"/>
        <end position="277"/>
    </location>
</feature>
<dbReference type="OrthoDB" id="18453at2759"/>
<dbReference type="GO" id="GO:0007189">
    <property type="term" value="P:adenylate cyclase-activating G protein-coupled receptor signaling pathway"/>
    <property type="evidence" value="ECO:0007669"/>
    <property type="project" value="TreeGrafter"/>
</dbReference>
<accession>W9CD25</accession>
<feature type="region of interest" description="Disordered" evidence="5">
    <location>
        <begin position="220"/>
        <end position="249"/>
    </location>
</feature>
<dbReference type="Gene3D" id="1.20.1070.10">
    <property type="entry name" value="Rhodopsin 7-helix transmembrane proteins"/>
    <property type="match status" value="1"/>
</dbReference>
<keyword evidence="2 6" id="KW-0812">Transmembrane</keyword>
<dbReference type="EMBL" id="AYSA01000386">
    <property type="protein sequence ID" value="ESZ92440.1"/>
    <property type="molecule type" value="Genomic_DNA"/>
</dbReference>
<evidence type="ECO:0000256" key="6">
    <source>
        <dbReference type="SAM" id="Phobius"/>
    </source>
</evidence>
<evidence type="ECO:0000256" key="4">
    <source>
        <dbReference type="ARBA" id="ARBA00023136"/>
    </source>
</evidence>
<evidence type="ECO:0000256" key="5">
    <source>
        <dbReference type="SAM" id="MobiDB-lite"/>
    </source>
</evidence>
<dbReference type="HOGENOM" id="CLU_024810_3_0_1"/>
<evidence type="ECO:0000313" key="8">
    <source>
        <dbReference type="Proteomes" id="UP000019487"/>
    </source>
</evidence>
<dbReference type="STRING" id="1432307.W9CD25"/>
<feature type="compositionally biased region" description="Low complexity" evidence="5">
    <location>
        <begin position="220"/>
        <end position="235"/>
    </location>
</feature>
<keyword evidence="4 6" id="KW-0472">Membrane</keyword>
<feature type="transmembrane region" description="Helical" evidence="6">
    <location>
        <begin position="159"/>
        <end position="180"/>
    </location>
</feature>
<comment type="subcellular location">
    <subcellularLocation>
        <location evidence="1">Membrane</location>
        <topology evidence="1">Multi-pass membrane protein</topology>
    </subcellularLocation>
</comment>
<comment type="caution">
    <text evidence="7">The sequence shown here is derived from an EMBL/GenBank/DDBJ whole genome shotgun (WGS) entry which is preliminary data.</text>
</comment>
<proteinExistence type="predicted"/>
<protein>
    <recommendedName>
        <fullName evidence="9">G-protein coupled receptors family 2 profile 2 domain-containing protein</fullName>
    </recommendedName>
</protein>
<dbReference type="Pfam" id="PF05462">
    <property type="entry name" value="Dicty_CAR"/>
    <property type="match status" value="1"/>
</dbReference>
<feature type="transmembrane region" description="Helical" evidence="6">
    <location>
        <begin position="49"/>
        <end position="71"/>
    </location>
</feature>
<feature type="transmembrane region" description="Helical" evidence="6">
    <location>
        <begin position="114"/>
        <end position="134"/>
    </location>
</feature>
<evidence type="ECO:0000256" key="2">
    <source>
        <dbReference type="ARBA" id="ARBA00022692"/>
    </source>
</evidence>
<gene>
    <name evidence="7" type="ORF">SBOR_7157</name>
</gene>
<dbReference type="Proteomes" id="UP000019487">
    <property type="component" value="Unassembled WGS sequence"/>
</dbReference>
<dbReference type="PANTHER" id="PTHR23112">
    <property type="entry name" value="G PROTEIN-COUPLED RECEPTOR 157-RELATED"/>
    <property type="match status" value="1"/>
</dbReference>
<evidence type="ECO:0000256" key="3">
    <source>
        <dbReference type="ARBA" id="ARBA00022989"/>
    </source>
</evidence>
<organism evidence="7 8">
    <name type="scientific">Sclerotinia borealis (strain F-4128)</name>
    <dbReference type="NCBI Taxonomy" id="1432307"/>
    <lineage>
        <taxon>Eukaryota</taxon>
        <taxon>Fungi</taxon>
        <taxon>Dikarya</taxon>
        <taxon>Ascomycota</taxon>
        <taxon>Pezizomycotina</taxon>
        <taxon>Leotiomycetes</taxon>
        <taxon>Helotiales</taxon>
        <taxon>Sclerotiniaceae</taxon>
        <taxon>Sclerotinia</taxon>
    </lineage>
</organism>
<reference evidence="7 8" key="1">
    <citation type="journal article" date="2014" name="Genome Announc.">
        <title>Draft genome sequence of Sclerotinia borealis, a psychrophilic plant pathogenic fungus.</title>
        <authorList>
            <person name="Mardanov A.V."/>
            <person name="Beletsky A.V."/>
            <person name="Kadnikov V.V."/>
            <person name="Ignatov A.N."/>
            <person name="Ravin N.V."/>
        </authorList>
    </citation>
    <scope>NUCLEOTIDE SEQUENCE [LARGE SCALE GENOMIC DNA]</scope>
    <source>
        <strain evidence="8">F-4157</strain>
    </source>
</reference>
<evidence type="ECO:0008006" key="9">
    <source>
        <dbReference type="Google" id="ProtNLM"/>
    </source>
</evidence>
<dbReference type="GO" id="GO:0005886">
    <property type="term" value="C:plasma membrane"/>
    <property type="evidence" value="ECO:0007669"/>
    <property type="project" value="TreeGrafter"/>
</dbReference>
<feature type="transmembrane region" description="Helical" evidence="6">
    <location>
        <begin position="23"/>
        <end position="42"/>
    </location>
</feature>
<feature type="transmembrane region" description="Helical" evidence="6">
    <location>
        <begin position="83"/>
        <end position="102"/>
    </location>
</feature>
<evidence type="ECO:0000313" key="7">
    <source>
        <dbReference type="EMBL" id="ESZ92440.1"/>
    </source>
</evidence>
<evidence type="ECO:0000256" key="1">
    <source>
        <dbReference type="ARBA" id="ARBA00004141"/>
    </source>
</evidence>